<dbReference type="GO" id="GO:0005615">
    <property type="term" value="C:extracellular space"/>
    <property type="evidence" value="ECO:0007669"/>
    <property type="project" value="TreeGrafter"/>
</dbReference>
<keyword evidence="4" id="KW-0479">Metal-binding</keyword>
<sequence length="126" mass="14684">MVMSKEMAKTSSYLTVLCILFIAYLAGITDACMCQAEHPQTKYCKADYVIIARVLRKSVRRENNHDVYKILVKKSYKMSKTANHSLKDGRIITASSDSMCGIPLKQLRKRIFENDDCRKTWIRWWL</sequence>
<gene>
    <name evidence="8" type="primary">Timp</name>
    <name evidence="8" type="ORF">Bhyg_12957</name>
</gene>
<dbReference type="GO" id="GO:0002020">
    <property type="term" value="F:protease binding"/>
    <property type="evidence" value="ECO:0007669"/>
    <property type="project" value="TreeGrafter"/>
</dbReference>
<evidence type="ECO:0000256" key="1">
    <source>
        <dbReference type="ARBA" id="ARBA00004613"/>
    </source>
</evidence>
<protein>
    <submittedName>
        <fullName evidence="8">Tissue inhibitor of metalloproteinase</fullName>
    </submittedName>
</protein>
<name>A0A9Q0MYE2_9DIPT</name>
<evidence type="ECO:0000256" key="4">
    <source>
        <dbReference type="PIRSR" id="PIRSR601820-1"/>
    </source>
</evidence>
<dbReference type="Pfam" id="PF00965">
    <property type="entry name" value="TIMP"/>
    <property type="match status" value="1"/>
</dbReference>
<dbReference type="GO" id="GO:0051045">
    <property type="term" value="P:negative regulation of membrane protein ectodomain proteolysis"/>
    <property type="evidence" value="ECO:0007669"/>
    <property type="project" value="TreeGrafter"/>
</dbReference>
<feature type="domain" description="NTR" evidence="7">
    <location>
        <begin position="32"/>
        <end position="126"/>
    </location>
</feature>
<feature type="signal peptide" evidence="6">
    <location>
        <begin position="1"/>
        <end position="31"/>
    </location>
</feature>
<evidence type="ECO:0000259" key="7">
    <source>
        <dbReference type="PROSITE" id="PS50189"/>
    </source>
</evidence>
<feature type="binding site" evidence="4">
    <location>
        <position position="32"/>
    </location>
    <ligand>
        <name>Zn(2+)</name>
        <dbReference type="ChEBI" id="CHEBI:29105"/>
        <note>ligand shared with metalloproteinase partner</note>
    </ligand>
</feature>
<keyword evidence="4" id="KW-0862">Zinc</keyword>
<dbReference type="InterPro" id="IPR008993">
    <property type="entry name" value="TIMP-like_OB-fold"/>
</dbReference>
<dbReference type="InterPro" id="IPR001134">
    <property type="entry name" value="Netrin_domain"/>
</dbReference>
<keyword evidence="2" id="KW-0964">Secreted</keyword>
<keyword evidence="3 5" id="KW-1015">Disulfide bond</keyword>
<accession>A0A9Q0MYE2</accession>
<evidence type="ECO:0000313" key="8">
    <source>
        <dbReference type="EMBL" id="KAJ6640207.1"/>
    </source>
</evidence>
<dbReference type="InterPro" id="IPR001820">
    <property type="entry name" value="TIMP"/>
</dbReference>
<dbReference type="CDD" id="cd03577">
    <property type="entry name" value="NTR_TIMP_like"/>
    <property type="match status" value="1"/>
</dbReference>
<evidence type="ECO:0000256" key="6">
    <source>
        <dbReference type="SAM" id="SignalP"/>
    </source>
</evidence>
<feature type="chain" id="PRO_5040136049" evidence="6">
    <location>
        <begin position="32"/>
        <end position="126"/>
    </location>
</feature>
<dbReference type="GO" id="GO:0031012">
    <property type="term" value="C:extracellular matrix"/>
    <property type="evidence" value="ECO:0007669"/>
    <property type="project" value="TreeGrafter"/>
</dbReference>
<dbReference type="GO" id="GO:0008191">
    <property type="term" value="F:metalloendopeptidase inhibitor activity"/>
    <property type="evidence" value="ECO:0007669"/>
    <property type="project" value="InterPro"/>
</dbReference>
<dbReference type="AlphaFoldDB" id="A0A9Q0MYE2"/>
<dbReference type="GO" id="GO:0046872">
    <property type="term" value="F:metal ion binding"/>
    <property type="evidence" value="ECO:0007669"/>
    <property type="project" value="UniProtKB-KW"/>
</dbReference>
<dbReference type="Proteomes" id="UP001151699">
    <property type="component" value="Chromosome X"/>
</dbReference>
<dbReference type="Gene3D" id="2.40.50.120">
    <property type="match status" value="1"/>
</dbReference>
<dbReference type="SUPFAM" id="SSF50242">
    <property type="entry name" value="TIMP-like"/>
    <property type="match status" value="1"/>
</dbReference>
<organism evidence="8 9">
    <name type="scientific">Pseudolycoriella hygida</name>
    <dbReference type="NCBI Taxonomy" id="35572"/>
    <lineage>
        <taxon>Eukaryota</taxon>
        <taxon>Metazoa</taxon>
        <taxon>Ecdysozoa</taxon>
        <taxon>Arthropoda</taxon>
        <taxon>Hexapoda</taxon>
        <taxon>Insecta</taxon>
        <taxon>Pterygota</taxon>
        <taxon>Neoptera</taxon>
        <taxon>Endopterygota</taxon>
        <taxon>Diptera</taxon>
        <taxon>Nematocera</taxon>
        <taxon>Sciaroidea</taxon>
        <taxon>Sciaridae</taxon>
        <taxon>Pseudolycoriella</taxon>
    </lineage>
</organism>
<evidence type="ECO:0000313" key="9">
    <source>
        <dbReference type="Proteomes" id="UP001151699"/>
    </source>
</evidence>
<evidence type="ECO:0000256" key="2">
    <source>
        <dbReference type="ARBA" id="ARBA00022525"/>
    </source>
</evidence>
<dbReference type="OrthoDB" id="6041373at2759"/>
<keyword evidence="6" id="KW-0732">Signal</keyword>
<evidence type="ECO:0000256" key="3">
    <source>
        <dbReference type="ARBA" id="ARBA00023157"/>
    </source>
</evidence>
<comment type="caution">
    <text evidence="8">The sequence shown here is derived from an EMBL/GenBank/DDBJ whole genome shotgun (WGS) entry which is preliminary data.</text>
</comment>
<keyword evidence="9" id="KW-1185">Reference proteome</keyword>
<dbReference type="PANTHER" id="PTHR11844:SF33">
    <property type="entry name" value="TISSUE INHIBITOR OF METALLOPROTEINASE"/>
    <property type="match status" value="1"/>
</dbReference>
<feature type="disulfide bond" evidence="5">
    <location>
        <begin position="32"/>
        <end position="100"/>
    </location>
</feature>
<comment type="subcellular location">
    <subcellularLocation>
        <location evidence="1">Secreted</location>
    </subcellularLocation>
</comment>
<dbReference type="EMBL" id="WJQU01000003">
    <property type="protein sequence ID" value="KAJ6640207.1"/>
    <property type="molecule type" value="Genomic_DNA"/>
</dbReference>
<proteinExistence type="predicted"/>
<evidence type="ECO:0000256" key="5">
    <source>
        <dbReference type="PIRSR" id="PIRSR601820-3"/>
    </source>
</evidence>
<dbReference type="PROSITE" id="PS50189">
    <property type="entry name" value="NTR"/>
    <property type="match status" value="1"/>
</dbReference>
<dbReference type="PANTHER" id="PTHR11844">
    <property type="entry name" value="METALLOPROTEASE INHIBITOR"/>
    <property type="match status" value="1"/>
</dbReference>
<reference evidence="8" key="1">
    <citation type="submission" date="2022-07" db="EMBL/GenBank/DDBJ databases">
        <authorList>
            <person name="Trinca V."/>
            <person name="Uliana J.V.C."/>
            <person name="Torres T.T."/>
            <person name="Ward R.J."/>
            <person name="Monesi N."/>
        </authorList>
    </citation>
    <scope>NUCLEOTIDE SEQUENCE</scope>
    <source>
        <strain evidence="8">HSMRA1968</strain>
        <tissue evidence="8">Whole embryos</tissue>
    </source>
</reference>